<name>A0A9W5YDI5_9FIRM</name>
<dbReference type="InterPro" id="IPR001851">
    <property type="entry name" value="ABC_transp_permease"/>
</dbReference>
<comment type="subcellular location">
    <subcellularLocation>
        <location evidence="1">Cell membrane</location>
        <topology evidence="1">Multi-pass membrane protein</topology>
    </subcellularLocation>
</comment>
<sequence>MLDLITSVLETTLRLLPPILLAGFGGLITQRIKLVNLGLEGFMLIGAFVAVVMSYFTGSALIALLVTCFICGLMGLLFAIFNIKYKADNIVVSVAINMFALGITKYFLNILFGVRGAFSSPKIIGFSTIDLPFLENIPILSAFAHQSIILYLSILILIVLQITLFKTKIGLRIRATGPNSMAVQTAGVNVFKLKCMVLTASGILCGIGGAYLSLGQLTMFTDNMTNGRGYVAMAASNFGNAMPVGTSLGALLFGFTDAVTMKAQLYGFPPQLIQILPYLVTVLTLIGVGVYKKRKSKRRLIANE</sequence>
<dbReference type="Proteomes" id="UP001144256">
    <property type="component" value="Unassembled WGS sequence"/>
</dbReference>
<keyword evidence="3 6" id="KW-0812">Transmembrane</keyword>
<feature type="transmembrane region" description="Helical" evidence="6">
    <location>
        <begin position="12"/>
        <end position="30"/>
    </location>
</feature>
<keyword evidence="4 6" id="KW-1133">Transmembrane helix</keyword>
<dbReference type="AlphaFoldDB" id="A0A9W5YDI5"/>
<evidence type="ECO:0000256" key="3">
    <source>
        <dbReference type="ARBA" id="ARBA00022692"/>
    </source>
</evidence>
<reference evidence="7" key="1">
    <citation type="submission" date="2022-06" db="EMBL/GenBank/DDBJ databases">
        <title>Vallitalea longa sp. nov., an anaerobic bacterium isolated from marine sediment.</title>
        <authorList>
            <person name="Hirano S."/>
            <person name="Terahara T."/>
            <person name="Mori K."/>
            <person name="Hamada M."/>
            <person name="Matsumoto R."/>
            <person name="Kobayashi T."/>
        </authorList>
    </citation>
    <scope>NUCLEOTIDE SEQUENCE</scope>
    <source>
        <strain evidence="7">SH18-1</strain>
    </source>
</reference>
<feature type="transmembrane region" description="Helical" evidence="6">
    <location>
        <begin position="62"/>
        <end position="83"/>
    </location>
</feature>
<evidence type="ECO:0000256" key="1">
    <source>
        <dbReference type="ARBA" id="ARBA00004651"/>
    </source>
</evidence>
<dbReference type="PANTHER" id="PTHR43370">
    <property type="entry name" value="SUGAR ABC TRANSPORTER INTEGRAL MEMBRANE PROTEIN-RELATED"/>
    <property type="match status" value="1"/>
</dbReference>
<evidence type="ECO:0000256" key="5">
    <source>
        <dbReference type="ARBA" id="ARBA00023136"/>
    </source>
</evidence>
<keyword evidence="5 6" id="KW-0472">Membrane</keyword>
<evidence type="ECO:0000313" key="8">
    <source>
        <dbReference type="Proteomes" id="UP001144256"/>
    </source>
</evidence>
<feature type="transmembrane region" description="Helical" evidence="6">
    <location>
        <begin position="272"/>
        <end position="291"/>
    </location>
</feature>
<gene>
    <name evidence="7" type="ORF">SH1V18_31210</name>
</gene>
<comment type="caution">
    <text evidence="7">The sequence shown here is derived from an EMBL/GenBank/DDBJ whole genome shotgun (WGS) entry which is preliminary data.</text>
</comment>
<evidence type="ECO:0000256" key="2">
    <source>
        <dbReference type="ARBA" id="ARBA00022475"/>
    </source>
</evidence>
<evidence type="ECO:0000256" key="6">
    <source>
        <dbReference type="SAM" id="Phobius"/>
    </source>
</evidence>
<feature type="transmembrane region" description="Helical" evidence="6">
    <location>
        <begin position="148"/>
        <end position="165"/>
    </location>
</feature>
<accession>A0A9W5YDI5</accession>
<evidence type="ECO:0000313" key="7">
    <source>
        <dbReference type="EMBL" id="GKX30641.1"/>
    </source>
</evidence>
<dbReference type="PANTHER" id="PTHR43370:SF1">
    <property type="entry name" value="GUANOSINE ABC TRANSPORTER PERMEASE PROTEIN NUPQ"/>
    <property type="match status" value="1"/>
</dbReference>
<keyword evidence="8" id="KW-1185">Reference proteome</keyword>
<evidence type="ECO:0000256" key="4">
    <source>
        <dbReference type="ARBA" id="ARBA00022989"/>
    </source>
</evidence>
<feature type="transmembrane region" description="Helical" evidence="6">
    <location>
        <begin position="37"/>
        <end position="56"/>
    </location>
</feature>
<proteinExistence type="predicted"/>
<feature type="transmembrane region" description="Helical" evidence="6">
    <location>
        <begin position="90"/>
        <end position="112"/>
    </location>
</feature>
<dbReference type="RefSeq" id="WP_281816998.1">
    <property type="nucleotide sequence ID" value="NZ_BRLB01000010.1"/>
</dbReference>
<protein>
    <submittedName>
        <fullName evidence="7">ABC transporter permease</fullName>
    </submittedName>
</protein>
<keyword evidence="2" id="KW-1003">Cell membrane</keyword>
<feature type="transmembrane region" description="Helical" evidence="6">
    <location>
        <begin position="195"/>
        <end position="214"/>
    </location>
</feature>
<dbReference type="CDD" id="cd06580">
    <property type="entry name" value="TM_PBP1_transp_TpRbsC_like"/>
    <property type="match status" value="1"/>
</dbReference>
<dbReference type="EMBL" id="BRLB01000010">
    <property type="protein sequence ID" value="GKX30641.1"/>
    <property type="molecule type" value="Genomic_DNA"/>
</dbReference>
<dbReference type="GO" id="GO:0022857">
    <property type="term" value="F:transmembrane transporter activity"/>
    <property type="evidence" value="ECO:0007669"/>
    <property type="project" value="InterPro"/>
</dbReference>
<organism evidence="7 8">
    <name type="scientific">Vallitalea longa</name>
    <dbReference type="NCBI Taxonomy" id="2936439"/>
    <lineage>
        <taxon>Bacteria</taxon>
        <taxon>Bacillati</taxon>
        <taxon>Bacillota</taxon>
        <taxon>Clostridia</taxon>
        <taxon>Lachnospirales</taxon>
        <taxon>Vallitaleaceae</taxon>
        <taxon>Vallitalea</taxon>
    </lineage>
</organism>
<dbReference type="GO" id="GO:0005886">
    <property type="term" value="C:plasma membrane"/>
    <property type="evidence" value="ECO:0007669"/>
    <property type="project" value="UniProtKB-SubCell"/>
</dbReference>
<dbReference type="Pfam" id="PF02653">
    <property type="entry name" value="BPD_transp_2"/>
    <property type="match status" value="1"/>
</dbReference>